<evidence type="ECO:0000313" key="3">
    <source>
        <dbReference type="Proteomes" id="UP001356427"/>
    </source>
</evidence>
<organism evidence="2 3">
    <name type="scientific">Coregonus suidteri</name>
    <dbReference type="NCBI Taxonomy" id="861788"/>
    <lineage>
        <taxon>Eukaryota</taxon>
        <taxon>Metazoa</taxon>
        <taxon>Chordata</taxon>
        <taxon>Craniata</taxon>
        <taxon>Vertebrata</taxon>
        <taxon>Euteleostomi</taxon>
        <taxon>Actinopterygii</taxon>
        <taxon>Neopterygii</taxon>
        <taxon>Teleostei</taxon>
        <taxon>Protacanthopterygii</taxon>
        <taxon>Salmoniformes</taxon>
        <taxon>Salmonidae</taxon>
        <taxon>Coregoninae</taxon>
        <taxon>Coregonus</taxon>
    </lineage>
</organism>
<dbReference type="EMBL" id="JAGTTL010000008">
    <property type="protein sequence ID" value="KAK6319052.1"/>
    <property type="molecule type" value="Genomic_DNA"/>
</dbReference>
<comment type="caution">
    <text evidence="2">The sequence shown here is derived from an EMBL/GenBank/DDBJ whole genome shotgun (WGS) entry which is preliminary data.</text>
</comment>
<accession>A0AAN8M0Y1</accession>
<gene>
    <name evidence="2" type="ORF">J4Q44_G00102630</name>
</gene>
<sequence length="84" mass="9473">MRRRSLWRKRTATSPVCAGLPITSLPHLEFNFGSLQRPSQRDEAVGREGGTTSRPERAEKTQRVYVIAPNPYHPEDFPALAVGR</sequence>
<keyword evidence="3" id="KW-1185">Reference proteome</keyword>
<feature type="region of interest" description="Disordered" evidence="1">
    <location>
        <begin position="34"/>
        <end position="58"/>
    </location>
</feature>
<evidence type="ECO:0000313" key="2">
    <source>
        <dbReference type="EMBL" id="KAK6319052.1"/>
    </source>
</evidence>
<proteinExistence type="predicted"/>
<protein>
    <submittedName>
        <fullName evidence="2">Uncharacterized protein</fullName>
    </submittedName>
</protein>
<name>A0AAN8M0Y1_9TELE</name>
<dbReference type="Proteomes" id="UP001356427">
    <property type="component" value="Unassembled WGS sequence"/>
</dbReference>
<dbReference type="AlphaFoldDB" id="A0AAN8M0Y1"/>
<reference evidence="2 3" key="1">
    <citation type="submission" date="2021-04" db="EMBL/GenBank/DDBJ databases">
        <authorList>
            <person name="De Guttry C."/>
            <person name="Zahm M."/>
            <person name="Klopp C."/>
            <person name="Cabau C."/>
            <person name="Louis A."/>
            <person name="Berthelot C."/>
            <person name="Parey E."/>
            <person name="Roest Crollius H."/>
            <person name="Montfort J."/>
            <person name="Robinson-Rechavi M."/>
            <person name="Bucao C."/>
            <person name="Bouchez O."/>
            <person name="Gislard M."/>
            <person name="Lluch J."/>
            <person name="Milhes M."/>
            <person name="Lampietro C."/>
            <person name="Lopez Roques C."/>
            <person name="Donnadieu C."/>
            <person name="Braasch I."/>
            <person name="Desvignes T."/>
            <person name="Postlethwait J."/>
            <person name="Bobe J."/>
            <person name="Wedekind C."/>
            <person name="Guiguen Y."/>
        </authorList>
    </citation>
    <scope>NUCLEOTIDE SEQUENCE [LARGE SCALE GENOMIC DNA]</scope>
    <source>
        <strain evidence="2">Cs_M1</strain>
        <tissue evidence="2">Blood</tissue>
    </source>
</reference>
<evidence type="ECO:0000256" key="1">
    <source>
        <dbReference type="SAM" id="MobiDB-lite"/>
    </source>
</evidence>